<dbReference type="InterPro" id="IPR000073">
    <property type="entry name" value="AB_hydrolase_1"/>
</dbReference>
<sequence length="321" mass="33875">MPAAIPCSPRVPPALLSPLRYMALLLVLLVGLAGLAAGCAAPNGRSGADLTPGQDTLPQAATARLDGVLLAWRDLPAPPGEETARPLLLLTGFAMTGEGWDRQFLRGLNAGRRVVVMENRGMGAAAGLPPGAPVDLPTMARDAARLLEHLGIAKADVLGWSMGGGVALELALARPERVAALALYAPPLSGAAVKPVLDRMFAMSPQELKAALFPQDWAAAHPEVWAELPRPAPLPEGMAVRQYAALCAWPGVAERLPDLRVPALFLAGEADWVCPAEDVRVQAQAAHGARLELVPQGGHWMMHQEPRTLARLVDDFLNAQP</sequence>
<reference evidence="2 3" key="1">
    <citation type="submission" date="2017-06" db="EMBL/GenBank/DDBJ databases">
        <authorList>
            <person name="Kim H.J."/>
            <person name="Triplett B.A."/>
        </authorList>
    </citation>
    <scope>NUCLEOTIDE SEQUENCE [LARGE SCALE GENOMIC DNA]</scope>
    <source>
        <strain evidence="2 3">DSM 13116</strain>
    </source>
</reference>
<dbReference type="OrthoDB" id="5385630at2"/>
<dbReference type="RefSeq" id="WP_089273814.1">
    <property type="nucleotide sequence ID" value="NZ_FZOC01000003.1"/>
</dbReference>
<dbReference type="SUPFAM" id="SSF53474">
    <property type="entry name" value="alpha/beta-Hydrolases"/>
    <property type="match status" value="1"/>
</dbReference>
<dbReference type="PANTHER" id="PTHR43194:SF2">
    <property type="entry name" value="PEROXISOMAL MEMBRANE PROTEIN LPX1"/>
    <property type="match status" value="1"/>
</dbReference>
<dbReference type="Gene3D" id="3.40.50.1820">
    <property type="entry name" value="alpha/beta hydrolase"/>
    <property type="match status" value="1"/>
</dbReference>
<dbReference type="PRINTS" id="PR00111">
    <property type="entry name" value="ABHYDROLASE"/>
</dbReference>
<dbReference type="Proteomes" id="UP000198324">
    <property type="component" value="Unassembled WGS sequence"/>
</dbReference>
<evidence type="ECO:0000313" key="3">
    <source>
        <dbReference type="Proteomes" id="UP000198324"/>
    </source>
</evidence>
<keyword evidence="3" id="KW-1185">Reference proteome</keyword>
<gene>
    <name evidence="2" type="ORF">SAMN04488503_1761</name>
</gene>
<evidence type="ECO:0000313" key="2">
    <source>
        <dbReference type="EMBL" id="SNR89388.1"/>
    </source>
</evidence>
<accession>A0A239A2P6</accession>
<dbReference type="PANTHER" id="PTHR43194">
    <property type="entry name" value="HYDROLASE ALPHA/BETA FOLD FAMILY"/>
    <property type="match status" value="1"/>
</dbReference>
<proteinExistence type="predicted"/>
<evidence type="ECO:0000259" key="1">
    <source>
        <dbReference type="Pfam" id="PF12697"/>
    </source>
</evidence>
<dbReference type="AlphaFoldDB" id="A0A239A2P6"/>
<name>A0A239A2P6_9BACT</name>
<organism evidence="2 3">
    <name type="scientific">Humidesulfovibrio mexicanus</name>
    <dbReference type="NCBI Taxonomy" id="147047"/>
    <lineage>
        <taxon>Bacteria</taxon>
        <taxon>Pseudomonadati</taxon>
        <taxon>Thermodesulfobacteriota</taxon>
        <taxon>Desulfovibrionia</taxon>
        <taxon>Desulfovibrionales</taxon>
        <taxon>Desulfovibrionaceae</taxon>
        <taxon>Humidesulfovibrio</taxon>
    </lineage>
</organism>
<protein>
    <submittedName>
        <fullName evidence="2">Pimeloyl-ACP methyl ester carboxylesterase</fullName>
    </submittedName>
</protein>
<feature type="domain" description="AB hydrolase-1" evidence="1">
    <location>
        <begin position="87"/>
        <end position="311"/>
    </location>
</feature>
<dbReference type="InterPro" id="IPR050228">
    <property type="entry name" value="Carboxylesterase_BioH"/>
</dbReference>
<dbReference type="EMBL" id="FZOC01000003">
    <property type="protein sequence ID" value="SNR89388.1"/>
    <property type="molecule type" value="Genomic_DNA"/>
</dbReference>
<dbReference type="InterPro" id="IPR029058">
    <property type="entry name" value="AB_hydrolase_fold"/>
</dbReference>
<dbReference type="Pfam" id="PF12697">
    <property type="entry name" value="Abhydrolase_6"/>
    <property type="match status" value="1"/>
</dbReference>